<dbReference type="OrthoDB" id="2156052at2759"/>
<evidence type="ECO:0000313" key="1">
    <source>
        <dbReference type="EMBL" id="PLB47924.1"/>
    </source>
</evidence>
<proteinExistence type="predicted"/>
<comment type="caution">
    <text evidence="1">The sequence shown here is derived from an EMBL/GenBank/DDBJ whole genome shotgun (WGS) entry which is preliminary data.</text>
</comment>
<evidence type="ECO:0008006" key="3">
    <source>
        <dbReference type="Google" id="ProtNLM"/>
    </source>
</evidence>
<dbReference type="RefSeq" id="XP_024703226.1">
    <property type="nucleotide sequence ID" value="XM_024853362.1"/>
</dbReference>
<reference evidence="1 2" key="1">
    <citation type="submission" date="2016-12" db="EMBL/GenBank/DDBJ databases">
        <title>The genomes of Aspergillus section Nigri reveals drivers in fungal speciation.</title>
        <authorList>
            <consortium name="DOE Joint Genome Institute"/>
            <person name="Vesth T.C."/>
            <person name="Nybo J."/>
            <person name="Theobald S."/>
            <person name="Brandl J."/>
            <person name="Frisvad J.C."/>
            <person name="Nielsen K.F."/>
            <person name="Lyhne E.K."/>
            <person name="Kogle M.E."/>
            <person name="Kuo A."/>
            <person name="Riley R."/>
            <person name="Clum A."/>
            <person name="Nolan M."/>
            <person name="Lipzen A."/>
            <person name="Salamov A."/>
            <person name="Henrissat B."/>
            <person name="Wiebenga A."/>
            <person name="De Vries R.P."/>
            <person name="Grigoriev I.V."/>
            <person name="Mortensen U.H."/>
            <person name="Andersen M.R."/>
            <person name="Baker S.E."/>
        </authorList>
    </citation>
    <scope>NUCLEOTIDE SEQUENCE [LARGE SCALE GENOMIC DNA]</scope>
    <source>
        <strain evidence="1 2">IBT 23096</strain>
    </source>
</reference>
<organism evidence="1 2">
    <name type="scientific">Aspergillus steynii IBT 23096</name>
    <dbReference type="NCBI Taxonomy" id="1392250"/>
    <lineage>
        <taxon>Eukaryota</taxon>
        <taxon>Fungi</taxon>
        <taxon>Dikarya</taxon>
        <taxon>Ascomycota</taxon>
        <taxon>Pezizomycotina</taxon>
        <taxon>Eurotiomycetes</taxon>
        <taxon>Eurotiomycetidae</taxon>
        <taxon>Eurotiales</taxon>
        <taxon>Aspergillaceae</taxon>
        <taxon>Aspergillus</taxon>
        <taxon>Aspergillus subgen. Circumdati</taxon>
    </lineage>
</organism>
<dbReference type="Proteomes" id="UP000234275">
    <property type="component" value="Unassembled WGS sequence"/>
</dbReference>
<dbReference type="VEuPathDB" id="FungiDB:P170DRAFT_476577"/>
<dbReference type="GeneID" id="36561060"/>
<dbReference type="AlphaFoldDB" id="A0A2I2G4X3"/>
<accession>A0A2I2G4X3</accession>
<evidence type="ECO:0000313" key="2">
    <source>
        <dbReference type="Proteomes" id="UP000234275"/>
    </source>
</evidence>
<dbReference type="EMBL" id="MSFO01000005">
    <property type="protein sequence ID" value="PLB47924.1"/>
    <property type="molecule type" value="Genomic_DNA"/>
</dbReference>
<protein>
    <recommendedName>
        <fullName evidence="3">Aminoglycoside phosphotransferase domain-containing protein</fullName>
    </recommendedName>
</protein>
<name>A0A2I2G4X3_9EURO</name>
<keyword evidence="2" id="KW-1185">Reference proteome</keyword>
<gene>
    <name evidence="1" type="ORF">P170DRAFT_476577</name>
</gene>
<sequence length="123" mass="13714">MEPAEDPIGRPLVAIKKKPSFSETVVQLPTASSTVEGEVLLNQWDMLSATEAAHARNQIRRAIAVLRRIPALCTDAGKHNILYSRKTQAVTMIDFERARPCDEIYLASQDPEMYDIFDDGPEA</sequence>